<dbReference type="OrthoDB" id="9806197at2"/>
<organism evidence="10 11">
    <name type="scientific">Prosthecobacter fusiformis</name>
    <dbReference type="NCBI Taxonomy" id="48464"/>
    <lineage>
        <taxon>Bacteria</taxon>
        <taxon>Pseudomonadati</taxon>
        <taxon>Verrucomicrobiota</taxon>
        <taxon>Verrucomicrobiia</taxon>
        <taxon>Verrucomicrobiales</taxon>
        <taxon>Verrucomicrobiaceae</taxon>
        <taxon>Prosthecobacter</taxon>
    </lineage>
</organism>
<dbReference type="GO" id="GO:0005506">
    <property type="term" value="F:iron ion binding"/>
    <property type="evidence" value="ECO:0007669"/>
    <property type="project" value="UniProtKB-UniRule"/>
</dbReference>
<dbReference type="Gene3D" id="3.30.420.40">
    <property type="match status" value="2"/>
</dbReference>
<dbReference type="EC" id="2.3.1.234" evidence="8"/>
<keyword evidence="6 8" id="KW-0012">Acyltransferase</keyword>
<dbReference type="FunFam" id="3.30.420.40:FF:000040">
    <property type="entry name" value="tRNA N6-adenosine threonylcarbamoyltransferase"/>
    <property type="match status" value="1"/>
</dbReference>
<keyword evidence="1 8" id="KW-0963">Cytoplasm</keyword>
<dbReference type="Proteomes" id="UP000295662">
    <property type="component" value="Unassembled WGS sequence"/>
</dbReference>
<evidence type="ECO:0000256" key="1">
    <source>
        <dbReference type="ARBA" id="ARBA00022490"/>
    </source>
</evidence>
<dbReference type="InterPro" id="IPR000905">
    <property type="entry name" value="Gcp-like_dom"/>
</dbReference>
<feature type="binding site" evidence="8">
    <location>
        <position position="184"/>
    </location>
    <ligand>
        <name>substrate</name>
    </ligand>
</feature>
<dbReference type="GO" id="GO:0061711">
    <property type="term" value="F:tRNA N(6)-L-threonylcarbamoyladenine synthase activity"/>
    <property type="evidence" value="ECO:0007669"/>
    <property type="project" value="UniProtKB-EC"/>
</dbReference>
<evidence type="ECO:0000256" key="7">
    <source>
        <dbReference type="ARBA" id="ARBA00048117"/>
    </source>
</evidence>
<dbReference type="NCBIfam" id="TIGR00329">
    <property type="entry name" value="gcp_kae1"/>
    <property type="match status" value="1"/>
</dbReference>
<dbReference type="SUPFAM" id="SSF53067">
    <property type="entry name" value="Actin-like ATPase domain"/>
    <property type="match status" value="2"/>
</dbReference>
<dbReference type="HAMAP" id="MF_01445">
    <property type="entry name" value="TsaD"/>
    <property type="match status" value="1"/>
</dbReference>
<evidence type="ECO:0000256" key="3">
    <source>
        <dbReference type="ARBA" id="ARBA00022694"/>
    </source>
</evidence>
<sequence length="333" mass="35125">MPILALESSCDETAAAICTPDGTLLASRISSQADIHRLYGGVVPEVASRNHILHVRPLVEEVLAEAGLRLSEIAAFAATSGPGLVSSLLIGTSMAKALAVAENKPFLAVNHMEGHLLSPFMAGNGPVRPSIALIVSGGHTMLVQVRAVGDYILLGRTRDDAAGEAFDKVAKMIGLPYPGGPEIDKQARLGDPHAYTFPRSFMDGQSLEFSFSGLKTAVLYELPKLDLENPVVLANVCASVQEAITGVLVEKLILAAHQTGETLLTVSGGVSCNRGLREKLTTRCEKEGLTLLLARPDLCTDNAGMIAFAAAQRFQLGHTSPLEADVDPNLSLV</sequence>
<feature type="binding site" evidence="8">
    <location>
        <position position="115"/>
    </location>
    <ligand>
        <name>Fe cation</name>
        <dbReference type="ChEBI" id="CHEBI:24875"/>
    </ligand>
</feature>
<proteinExistence type="inferred from homology"/>
<feature type="binding site" evidence="8">
    <location>
        <begin position="134"/>
        <end position="138"/>
    </location>
    <ligand>
        <name>substrate</name>
    </ligand>
</feature>
<dbReference type="RefSeq" id="WP_133795514.1">
    <property type="nucleotide sequence ID" value="NZ_SOCA01000003.1"/>
</dbReference>
<name>A0A4V3FFM2_9BACT</name>
<dbReference type="EMBL" id="SOCA01000003">
    <property type="protein sequence ID" value="TDU71353.1"/>
    <property type="molecule type" value="Genomic_DNA"/>
</dbReference>
<dbReference type="GO" id="GO:0005737">
    <property type="term" value="C:cytoplasm"/>
    <property type="evidence" value="ECO:0007669"/>
    <property type="project" value="UniProtKB-SubCell"/>
</dbReference>
<evidence type="ECO:0000313" key="10">
    <source>
        <dbReference type="EMBL" id="TDU71353.1"/>
    </source>
</evidence>
<dbReference type="InterPro" id="IPR017861">
    <property type="entry name" value="KAE1/TsaD"/>
</dbReference>
<comment type="catalytic activity">
    <reaction evidence="7 8">
        <text>L-threonylcarbamoyladenylate + adenosine(37) in tRNA = N(6)-L-threonylcarbamoyladenosine(37) in tRNA + AMP + H(+)</text>
        <dbReference type="Rhea" id="RHEA:37059"/>
        <dbReference type="Rhea" id="RHEA-COMP:10162"/>
        <dbReference type="Rhea" id="RHEA-COMP:10163"/>
        <dbReference type="ChEBI" id="CHEBI:15378"/>
        <dbReference type="ChEBI" id="CHEBI:73682"/>
        <dbReference type="ChEBI" id="CHEBI:74411"/>
        <dbReference type="ChEBI" id="CHEBI:74418"/>
        <dbReference type="ChEBI" id="CHEBI:456215"/>
        <dbReference type="EC" id="2.3.1.234"/>
    </reaction>
</comment>
<gene>
    <name evidence="8" type="primary">tsaD</name>
    <name evidence="10" type="ORF">EI77_02477</name>
</gene>
<evidence type="ECO:0000256" key="2">
    <source>
        <dbReference type="ARBA" id="ARBA00022679"/>
    </source>
</evidence>
<dbReference type="InterPro" id="IPR022450">
    <property type="entry name" value="TsaD"/>
</dbReference>
<dbReference type="InterPro" id="IPR043129">
    <property type="entry name" value="ATPase_NBD"/>
</dbReference>
<feature type="binding site" evidence="8">
    <location>
        <position position="167"/>
    </location>
    <ligand>
        <name>substrate</name>
    </ligand>
</feature>
<dbReference type="AlphaFoldDB" id="A0A4V3FFM2"/>
<comment type="function">
    <text evidence="8">Required for the formation of a threonylcarbamoyl group on adenosine at position 37 (t(6)A37) in tRNAs that read codons beginning with adenine. Is involved in the transfer of the threonylcarbamoyl moiety of threonylcarbamoyl-AMP (TC-AMP) to the N6 group of A37, together with TsaE and TsaB. TsaD likely plays a direct catalytic role in this reaction.</text>
</comment>
<keyword evidence="11" id="KW-1185">Reference proteome</keyword>
<dbReference type="PANTHER" id="PTHR11735:SF6">
    <property type="entry name" value="TRNA N6-ADENOSINE THREONYLCARBAMOYLTRANSFERASE, MITOCHONDRIAL"/>
    <property type="match status" value="1"/>
</dbReference>
<protein>
    <recommendedName>
        <fullName evidence="8">tRNA N6-adenosine threonylcarbamoyltransferase</fullName>
        <ecNumber evidence="8">2.3.1.234</ecNumber>
    </recommendedName>
    <alternativeName>
        <fullName evidence="8">N6-L-threonylcarbamoyladenine synthase</fullName>
        <shortName evidence="8">t(6)A synthase</shortName>
    </alternativeName>
    <alternativeName>
        <fullName evidence="8">t(6)A37 threonylcarbamoyladenosine biosynthesis protein TsaD</fullName>
    </alternativeName>
    <alternativeName>
        <fullName evidence="8">tRNA threonylcarbamoyladenosine biosynthesis protein TsaD</fullName>
    </alternativeName>
</protein>
<evidence type="ECO:0000313" key="11">
    <source>
        <dbReference type="Proteomes" id="UP000295662"/>
    </source>
</evidence>
<keyword evidence="5 8" id="KW-0408">Iron</keyword>
<dbReference type="GO" id="GO:0002949">
    <property type="term" value="P:tRNA threonylcarbamoyladenosine modification"/>
    <property type="evidence" value="ECO:0007669"/>
    <property type="project" value="UniProtKB-UniRule"/>
</dbReference>
<keyword evidence="3 8" id="KW-0819">tRNA processing</keyword>
<feature type="domain" description="Gcp-like" evidence="9">
    <location>
        <begin position="24"/>
        <end position="308"/>
    </location>
</feature>
<accession>A0A4V3FFM2</accession>
<feature type="binding site" evidence="8">
    <location>
        <position position="180"/>
    </location>
    <ligand>
        <name>substrate</name>
    </ligand>
</feature>
<dbReference type="Pfam" id="PF00814">
    <property type="entry name" value="TsaD"/>
    <property type="match status" value="1"/>
</dbReference>
<evidence type="ECO:0000256" key="5">
    <source>
        <dbReference type="ARBA" id="ARBA00023004"/>
    </source>
</evidence>
<keyword evidence="4 8" id="KW-0479">Metal-binding</keyword>
<feature type="binding site" evidence="8">
    <location>
        <position position="273"/>
    </location>
    <ligand>
        <name>substrate</name>
    </ligand>
</feature>
<feature type="binding site" evidence="8">
    <location>
        <position position="111"/>
    </location>
    <ligand>
        <name>Fe cation</name>
        <dbReference type="ChEBI" id="CHEBI:24875"/>
    </ligand>
</feature>
<comment type="similarity">
    <text evidence="8">Belongs to the KAE1 / TsaD family.</text>
</comment>
<dbReference type="NCBIfam" id="TIGR03723">
    <property type="entry name" value="T6A_TsaD_YgjD"/>
    <property type="match status" value="1"/>
</dbReference>
<evidence type="ECO:0000256" key="8">
    <source>
        <dbReference type="HAMAP-Rule" id="MF_01445"/>
    </source>
</evidence>
<dbReference type="PANTHER" id="PTHR11735">
    <property type="entry name" value="TRNA N6-ADENOSINE THREONYLCARBAMOYLTRANSFERASE"/>
    <property type="match status" value="1"/>
</dbReference>
<comment type="caution">
    <text evidence="10">The sequence shown here is derived from an EMBL/GenBank/DDBJ whole genome shotgun (WGS) entry which is preliminary data.</text>
</comment>
<dbReference type="PRINTS" id="PR00789">
    <property type="entry name" value="OSIALOPTASE"/>
</dbReference>
<evidence type="ECO:0000259" key="9">
    <source>
        <dbReference type="Pfam" id="PF00814"/>
    </source>
</evidence>
<dbReference type="CDD" id="cd24133">
    <property type="entry name" value="ASKHA_NBD_TsaD_bac"/>
    <property type="match status" value="1"/>
</dbReference>
<evidence type="ECO:0000256" key="4">
    <source>
        <dbReference type="ARBA" id="ARBA00022723"/>
    </source>
</evidence>
<feature type="binding site" evidence="8">
    <location>
        <position position="301"/>
    </location>
    <ligand>
        <name>Fe cation</name>
        <dbReference type="ChEBI" id="CHEBI:24875"/>
    </ligand>
</feature>
<evidence type="ECO:0000256" key="6">
    <source>
        <dbReference type="ARBA" id="ARBA00023315"/>
    </source>
</evidence>
<keyword evidence="2 8" id="KW-0808">Transferase</keyword>
<reference evidence="10 11" key="1">
    <citation type="submission" date="2019-03" db="EMBL/GenBank/DDBJ databases">
        <title>Genomic Encyclopedia of Archaeal and Bacterial Type Strains, Phase II (KMG-II): from individual species to whole genera.</title>
        <authorList>
            <person name="Goeker M."/>
        </authorList>
    </citation>
    <scope>NUCLEOTIDE SEQUENCE [LARGE SCALE GENOMIC DNA]</scope>
    <source>
        <strain evidence="10 11">ATCC 25309</strain>
    </source>
</reference>
<comment type="cofactor">
    <cofactor evidence="8">
        <name>Fe(2+)</name>
        <dbReference type="ChEBI" id="CHEBI:29033"/>
    </cofactor>
    <text evidence="8">Binds 1 Fe(2+) ion per subunit.</text>
</comment>
<comment type="subcellular location">
    <subcellularLocation>
        <location evidence="8">Cytoplasm</location>
    </subcellularLocation>
</comment>